<protein>
    <recommendedName>
        <fullName evidence="1">GPI inositol-deacylase winged helix domain-containing protein</fullName>
    </recommendedName>
</protein>
<name>A0A024SCY3_HYPJR</name>
<gene>
    <name evidence="2" type="ORF">M419DRAFT_7673</name>
</gene>
<dbReference type="Proteomes" id="UP000024376">
    <property type="component" value="Unassembled WGS sequence"/>
</dbReference>
<proteinExistence type="predicted"/>
<sequence length="237" mass="26964">MDATREDPTEVRERYTRKFQSIQVNKRGIKVAQSIWTWIILARRPLTLEELRSAVELDLKSKLLDLKKTLSEICGDLVTIHPKDRVNVKNEIVREILLDRKVNSEFPVDEAHGHTRIAVTLLNLLSDSTLRRLPMNASVDPAFMASCDSSLVDYAATFFAEHVSYCPAAEDSVMKGLCAFLGFNVYFWREYVANNGNEGVITQTAHRLRHYAARRAEVIPTDDSICIVKEWANKQVA</sequence>
<dbReference type="PANTHER" id="PTHR10039">
    <property type="entry name" value="AMELOGENIN"/>
    <property type="match status" value="1"/>
</dbReference>
<dbReference type="AlphaFoldDB" id="A0A024SCY3"/>
<accession>A0A024SCY3</accession>
<dbReference type="KEGG" id="trr:M419DRAFT_7673"/>
<evidence type="ECO:0000313" key="2">
    <source>
        <dbReference type="EMBL" id="ETS02898.1"/>
    </source>
</evidence>
<reference evidence="3" key="1">
    <citation type="journal article" date="2013" name="Ind. Biotechnol.">
        <title>Comparative genomics analysis of Trichoderma reesei strains.</title>
        <authorList>
            <person name="Koike H."/>
            <person name="Aerts A."/>
            <person name="LaButti K."/>
            <person name="Grigoriev I.V."/>
            <person name="Baker S.E."/>
        </authorList>
    </citation>
    <scope>NUCLEOTIDE SEQUENCE [LARGE SCALE GENOMIC DNA]</scope>
    <source>
        <strain evidence="3">ATCC 56765 / BCRC 32924 / NRRL 11460 / Rut C-30</strain>
    </source>
</reference>
<evidence type="ECO:0000259" key="1">
    <source>
        <dbReference type="Pfam" id="PF22939"/>
    </source>
</evidence>
<feature type="domain" description="GPI inositol-deacylase winged helix" evidence="1">
    <location>
        <begin position="21"/>
        <end position="108"/>
    </location>
</feature>
<dbReference type="Pfam" id="PF22939">
    <property type="entry name" value="WHD_GPIID"/>
    <property type="match status" value="1"/>
</dbReference>
<organism evidence="2 3">
    <name type="scientific">Hypocrea jecorina (strain ATCC 56765 / BCRC 32924 / NRRL 11460 / Rut C-30)</name>
    <name type="common">Trichoderma reesei</name>
    <dbReference type="NCBI Taxonomy" id="1344414"/>
    <lineage>
        <taxon>Eukaryota</taxon>
        <taxon>Fungi</taxon>
        <taxon>Dikarya</taxon>
        <taxon>Ascomycota</taxon>
        <taxon>Pezizomycotina</taxon>
        <taxon>Sordariomycetes</taxon>
        <taxon>Hypocreomycetidae</taxon>
        <taxon>Hypocreales</taxon>
        <taxon>Hypocreaceae</taxon>
        <taxon>Trichoderma</taxon>
    </lineage>
</organism>
<dbReference type="InterPro" id="IPR054471">
    <property type="entry name" value="GPIID_WHD"/>
</dbReference>
<dbReference type="EMBL" id="KI911144">
    <property type="protein sequence ID" value="ETS02898.1"/>
    <property type="molecule type" value="Genomic_DNA"/>
</dbReference>
<dbReference type="OrthoDB" id="7464126at2759"/>
<evidence type="ECO:0000313" key="3">
    <source>
        <dbReference type="Proteomes" id="UP000024376"/>
    </source>
</evidence>
<dbReference type="HOGENOM" id="CLU_1170783_0_0_1"/>